<gene>
    <name evidence="2" type="ORF">ACFOZY_12130</name>
</gene>
<sequence length="80" mass="8958">MARLLAFLVLLIPGIIAGYGIKLMRDTFYGIGPIDISWLQFLIGFILMVVGVGFIAGFVLYRDRKKGKIPMKKDNPKSLK</sequence>
<reference evidence="3" key="1">
    <citation type="journal article" date="2019" name="Int. J. Syst. Evol. Microbiol.">
        <title>The Global Catalogue of Microorganisms (GCM) 10K type strain sequencing project: providing services to taxonomists for standard genome sequencing and annotation.</title>
        <authorList>
            <consortium name="The Broad Institute Genomics Platform"/>
            <consortium name="The Broad Institute Genome Sequencing Center for Infectious Disease"/>
            <person name="Wu L."/>
            <person name="Ma J."/>
        </authorList>
    </citation>
    <scope>NUCLEOTIDE SEQUENCE [LARGE SCALE GENOMIC DNA]</scope>
    <source>
        <strain evidence="3">CCUG 59778</strain>
    </source>
</reference>
<protein>
    <submittedName>
        <fullName evidence="2">DUF2627 domain-containing protein</fullName>
    </submittedName>
</protein>
<accession>A0ABV8X7A8</accession>
<keyword evidence="3" id="KW-1185">Reference proteome</keyword>
<keyword evidence="1" id="KW-0812">Transmembrane</keyword>
<name>A0ABV8X7A8_9LACT</name>
<feature type="transmembrane region" description="Helical" evidence="1">
    <location>
        <begin position="41"/>
        <end position="61"/>
    </location>
</feature>
<comment type="caution">
    <text evidence="2">The sequence shown here is derived from an EMBL/GenBank/DDBJ whole genome shotgun (WGS) entry which is preliminary data.</text>
</comment>
<dbReference type="EMBL" id="JBHSEC010000019">
    <property type="protein sequence ID" value="MFC4411168.1"/>
    <property type="molecule type" value="Genomic_DNA"/>
</dbReference>
<dbReference type="RefSeq" id="WP_378155793.1">
    <property type="nucleotide sequence ID" value="NZ_JBHSEC010000019.1"/>
</dbReference>
<evidence type="ECO:0000313" key="3">
    <source>
        <dbReference type="Proteomes" id="UP001595817"/>
    </source>
</evidence>
<dbReference type="Pfam" id="PF11118">
    <property type="entry name" value="DUF2627"/>
    <property type="match status" value="1"/>
</dbReference>
<keyword evidence="1" id="KW-0472">Membrane</keyword>
<organism evidence="2 3">
    <name type="scientific">Chungangia koreensis</name>
    <dbReference type="NCBI Taxonomy" id="752657"/>
    <lineage>
        <taxon>Bacteria</taxon>
        <taxon>Bacillati</taxon>
        <taxon>Bacillota</taxon>
        <taxon>Bacilli</taxon>
        <taxon>Lactobacillales</taxon>
        <taxon>Chungangia</taxon>
    </lineage>
</organism>
<dbReference type="InterPro" id="IPR020138">
    <property type="entry name" value="Uncharacterised_YqzF"/>
</dbReference>
<evidence type="ECO:0000256" key="1">
    <source>
        <dbReference type="SAM" id="Phobius"/>
    </source>
</evidence>
<proteinExistence type="predicted"/>
<keyword evidence="1" id="KW-1133">Transmembrane helix</keyword>
<dbReference type="Proteomes" id="UP001595817">
    <property type="component" value="Unassembled WGS sequence"/>
</dbReference>
<evidence type="ECO:0000313" key="2">
    <source>
        <dbReference type="EMBL" id="MFC4411168.1"/>
    </source>
</evidence>